<dbReference type="GO" id="GO:0005634">
    <property type="term" value="C:nucleus"/>
    <property type="evidence" value="ECO:0007669"/>
    <property type="project" value="TreeGrafter"/>
</dbReference>
<dbReference type="FunFam" id="1.20.1270.10:FF:000002">
    <property type="entry name" value="Heat shock 70 kDa protein 4"/>
    <property type="match status" value="1"/>
</dbReference>
<feature type="compositionally biased region" description="Low complexity" evidence="4">
    <location>
        <begin position="794"/>
        <end position="804"/>
    </location>
</feature>
<reference evidence="5" key="1">
    <citation type="submission" date="2019-05" db="EMBL/GenBank/DDBJ databases">
        <authorList>
            <person name="Chen G."/>
            <person name="Dong Z."/>
            <person name="Dong Y."/>
        </authorList>
    </citation>
    <scope>NUCLEOTIDE SEQUENCE</scope>
</reference>
<feature type="region of interest" description="Disordered" evidence="4">
    <location>
        <begin position="510"/>
        <end position="547"/>
    </location>
</feature>
<dbReference type="Gene3D" id="1.20.1270.10">
    <property type="match status" value="1"/>
</dbReference>
<accession>A0A649ZU34</accession>
<name>A0A649ZU34_DUGJA</name>
<comment type="similarity">
    <text evidence="1">Belongs to the heat shock protein 70 family.</text>
</comment>
<dbReference type="InterPro" id="IPR013126">
    <property type="entry name" value="Hsp_70_fam"/>
</dbReference>
<organism evidence="5">
    <name type="scientific">Dugesia japonica</name>
    <name type="common">Planarian</name>
    <dbReference type="NCBI Taxonomy" id="6161"/>
    <lineage>
        <taxon>Eukaryota</taxon>
        <taxon>Metazoa</taxon>
        <taxon>Spiralia</taxon>
        <taxon>Lophotrochozoa</taxon>
        <taxon>Platyhelminthes</taxon>
        <taxon>Rhabditophora</taxon>
        <taxon>Seriata</taxon>
        <taxon>Tricladida</taxon>
        <taxon>Continenticola</taxon>
        <taxon>Geoplanoidea</taxon>
        <taxon>Dugesiidae</taxon>
        <taxon>Dugesia</taxon>
    </lineage>
</organism>
<dbReference type="AlphaFoldDB" id="A0A649ZU34"/>
<dbReference type="FunFam" id="3.30.30.30:FF:000002">
    <property type="entry name" value="Heat shock 70 kDa protein 4"/>
    <property type="match status" value="1"/>
</dbReference>
<dbReference type="SUPFAM" id="SSF100920">
    <property type="entry name" value="Heat shock protein 70kD (HSP70), peptide-binding domain"/>
    <property type="match status" value="1"/>
</dbReference>
<dbReference type="InterPro" id="IPR043129">
    <property type="entry name" value="ATPase_NBD"/>
</dbReference>
<protein>
    <submittedName>
        <fullName evidence="5">Heat shock protein 70-3</fullName>
    </submittedName>
</protein>
<feature type="region of interest" description="Disordered" evidence="4">
    <location>
        <begin position="773"/>
        <end position="821"/>
    </location>
</feature>
<evidence type="ECO:0000256" key="2">
    <source>
        <dbReference type="ARBA" id="ARBA00022741"/>
    </source>
</evidence>
<evidence type="ECO:0000256" key="4">
    <source>
        <dbReference type="SAM" id="MobiDB-lite"/>
    </source>
</evidence>
<dbReference type="GO" id="GO:0005524">
    <property type="term" value="F:ATP binding"/>
    <property type="evidence" value="ECO:0007669"/>
    <property type="project" value="UniProtKB-KW"/>
</dbReference>
<sequence length="821" mass="92432">MAVSVVGFDVGTLSSYVVVARQGGIEAVANEYSDRNTPSCVSFTEQMRFIGHEAKQQQVSNISNTILNFTNFLGKTFNDSFVQSEMKRIPFKVVPTADGRVGIEVKYLGETQVFTPEQIYAMQLTKLKEVAEMNLATKVVDVVLNVPTYATDSERRAILDAAQIANLNCVRIINDTTAIGLAYGIYNKELPEPEAQSKNIVFIDFGYSSLQSNVVAFNKGKMRVIASSCSLVGGRDFDEVIYNKVKEEFRDRYKLNVIDGSKPSIRLMQECEKLKKLMSANATEIPLNIECFMNDIDVSSRMKRVEFEELSSDLLQKVKKTLENLIVEAKMSLDDIDSIELVGGSTRIPAVKQIIGEIFKKEGRTSLNADEAVARGCALQCAIMSPAFRVKDFNITDALPYPISLAYDDVNGNVNVDVYQKWSVFPASKQMTFNRVGPFKLEGKYSNPEALPNDNKSIGLFNVSGVQPGPNGEPVKIKVKLRVTANGIFTCCQAQLVEVVEKQVEVEVDAEPQEVNNKTEPMDTESYKGEENGDVTSEKTNETGENEIKKDAPKKIKKMVNKNVTKHTDLPMQAIILQYIPQKINEFNEKENQMIMQVKLQKEKATAKNSVEEYVYEMRDKLYGDLEAYVSENDRDQFSSELTAAENWLYEEGEDVSKQLYIDRLTNLRKIGDRILYRAKEGYERPYAIEEFSKSTVIISKVIAGIDNKEEAYSHLDAADRDNLSKILEEKQQWFAQEINRQRELKSYEDPVLTVSQILSQKQNMESLVNPIVNKPKPVVTPPESNNVKPEPDSSTNSNLNNNTEKTEDVKVDKPEDMDLD</sequence>
<dbReference type="InterPro" id="IPR018181">
    <property type="entry name" value="Heat_shock_70_CS"/>
</dbReference>
<dbReference type="Pfam" id="PF00012">
    <property type="entry name" value="HSP70"/>
    <property type="match status" value="1"/>
</dbReference>
<feature type="compositionally biased region" description="Basic and acidic residues" evidence="4">
    <location>
        <begin position="805"/>
        <end position="821"/>
    </location>
</feature>
<evidence type="ECO:0000256" key="3">
    <source>
        <dbReference type="ARBA" id="ARBA00022840"/>
    </source>
</evidence>
<dbReference type="FunFam" id="3.30.420.40:FF:000171">
    <property type="entry name" value="Heat shock 70 kDa protein 4"/>
    <property type="match status" value="2"/>
</dbReference>
<feature type="compositionally biased region" description="Basic and acidic residues" evidence="4">
    <location>
        <begin position="525"/>
        <end position="547"/>
    </location>
</feature>
<dbReference type="Gene3D" id="3.30.30.30">
    <property type="match status" value="1"/>
</dbReference>
<dbReference type="Gene3D" id="3.90.640.10">
    <property type="entry name" value="Actin, Chain A, domain 4"/>
    <property type="match status" value="1"/>
</dbReference>
<dbReference type="GO" id="GO:0140662">
    <property type="term" value="F:ATP-dependent protein folding chaperone"/>
    <property type="evidence" value="ECO:0007669"/>
    <property type="project" value="InterPro"/>
</dbReference>
<keyword evidence="2" id="KW-0547">Nucleotide-binding</keyword>
<dbReference type="Gene3D" id="3.30.420.40">
    <property type="match status" value="2"/>
</dbReference>
<dbReference type="Gene3D" id="2.60.34.10">
    <property type="entry name" value="Substrate Binding Domain Of DNAk, Chain A, domain 1"/>
    <property type="match status" value="1"/>
</dbReference>
<dbReference type="PANTHER" id="PTHR45639:SF4">
    <property type="entry name" value="HSC70CB, ISOFORM G"/>
    <property type="match status" value="1"/>
</dbReference>
<dbReference type="FunFam" id="3.90.640.10:FF:000004">
    <property type="entry name" value="Heat shock 70 kDa protein 4"/>
    <property type="match status" value="1"/>
</dbReference>
<evidence type="ECO:0000313" key="5">
    <source>
        <dbReference type="EMBL" id="QGN03551.1"/>
    </source>
</evidence>
<keyword evidence="3" id="KW-0067">ATP-binding</keyword>
<dbReference type="SUPFAM" id="SSF100934">
    <property type="entry name" value="Heat shock protein 70kD (HSP70), C-terminal subdomain"/>
    <property type="match status" value="2"/>
</dbReference>
<dbReference type="PANTHER" id="PTHR45639">
    <property type="entry name" value="HSC70CB, ISOFORM G-RELATED"/>
    <property type="match status" value="1"/>
</dbReference>
<dbReference type="PRINTS" id="PR00301">
    <property type="entry name" value="HEATSHOCK70"/>
</dbReference>
<dbReference type="PROSITE" id="PS01036">
    <property type="entry name" value="HSP70_3"/>
    <property type="match status" value="1"/>
</dbReference>
<dbReference type="EMBL" id="MK882933">
    <property type="protein sequence ID" value="QGN03551.1"/>
    <property type="molecule type" value="mRNA"/>
</dbReference>
<dbReference type="InterPro" id="IPR029048">
    <property type="entry name" value="HSP70_C_sf"/>
</dbReference>
<evidence type="ECO:0000256" key="1">
    <source>
        <dbReference type="ARBA" id="ARBA00007381"/>
    </source>
</evidence>
<dbReference type="GO" id="GO:0005829">
    <property type="term" value="C:cytosol"/>
    <property type="evidence" value="ECO:0007669"/>
    <property type="project" value="TreeGrafter"/>
</dbReference>
<keyword evidence="5" id="KW-0346">Stress response</keyword>
<dbReference type="InterPro" id="IPR029047">
    <property type="entry name" value="HSP70_peptide-bd_sf"/>
</dbReference>
<proteinExistence type="evidence at transcript level"/>
<dbReference type="SUPFAM" id="SSF53067">
    <property type="entry name" value="Actin-like ATPase domain"/>
    <property type="match status" value="2"/>
</dbReference>